<keyword evidence="3" id="KW-1185">Reference proteome</keyword>
<dbReference type="Pfam" id="PF09278">
    <property type="entry name" value="MerR-DNA-bind"/>
    <property type="match status" value="1"/>
</dbReference>
<sequence length="83" mass="8834">MRAAQSADLTLAEVAPVLGLRDAGQTPCSHLMLVLEQKLTGVRSRQRELADLAGELEQLVETARTLDPANCGPAGICHIITVE</sequence>
<evidence type="ECO:0000259" key="1">
    <source>
        <dbReference type="Pfam" id="PF09278"/>
    </source>
</evidence>
<organism evidence="2 3">
    <name type="scientific">Arthrobacter cheniae</name>
    <dbReference type="NCBI Taxonomy" id="1258888"/>
    <lineage>
        <taxon>Bacteria</taxon>
        <taxon>Bacillati</taxon>
        <taxon>Actinomycetota</taxon>
        <taxon>Actinomycetes</taxon>
        <taxon>Micrococcales</taxon>
        <taxon>Micrococcaceae</taxon>
        <taxon>Arthrobacter</taxon>
    </lineage>
</organism>
<dbReference type="SUPFAM" id="SSF46955">
    <property type="entry name" value="Putative DNA-binding domain"/>
    <property type="match status" value="1"/>
</dbReference>
<dbReference type="AlphaFoldDB" id="A0A3A5M3Q0"/>
<accession>A0A3A5M3Q0</accession>
<dbReference type="InterPro" id="IPR015358">
    <property type="entry name" value="Tscrpt_reg_MerR_DNA-bd"/>
</dbReference>
<evidence type="ECO:0000313" key="3">
    <source>
        <dbReference type="Proteomes" id="UP000272560"/>
    </source>
</evidence>
<comment type="caution">
    <text evidence="2">The sequence shown here is derived from an EMBL/GenBank/DDBJ whole genome shotgun (WGS) entry which is preliminary data.</text>
</comment>
<feature type="domain" description="Transcription regulator MerR DNA binding" evidence="1">
    <location>
        <begin position="2"/>
        <end position="59"/>
    </location>
</feature>
<dbReference type="Proteomes" id="UP000272560">
    <property type="component" value="Unassembled WGS sequence"/>
</dbReference>
<name>A0A3A5M3Q0_9MICC</name>
<dbReference type="EMBL" id="QZVT01000003">
    <property type="protein sequence ID" value="RJT81083.1"/>
    <property type="molecule type" value="Genomic_DNA"/>
</dbReference>
<dbReference type="Gene3D" id="1.10.1660.10">
    <property type="match status" value="1"/>
</dbReference>
<dbReference type="OrthoDB" id="5242095at2"/>
<dbReference type="RefSeq" id="WP_120148428.1">
    <property type="nucleotide sequence ID" value="NZ_QZVT01000003.1"/>
</dbReference>
<reference evidence="2 3" key="1">
    <citation type="submission" date="2018-09" db="EMBL/GenBank/DDBJ databases">
        <title>Novel species of Arthrobacter.</title>
        <authorList>
            <person name="Liu Q."/>
            <person name="Xin Y.-H."/>
        </authorList>
    </citation>
    <scope>NUCLEOTIDE SEQUENCE [LARGE SCALE GENOMIC DNA]</scope>
    <source>
        <strain evidence="2 3">Hz2</strain>
    </source>
</reference>
<proteinExistence type="predicted"/>
<gene>
    <name evidence="2" type="ORF">D6T63_07890</name>
</gene>
<evidence type="ECO:0000313" key="2">
    <source>
        <dbReference type="EMBL" id="RJT81083.1"/>
    </source>
</evidence>
<protein>
    <submittedName>
        <fullName evidence="2">Heavy metal-responsive transcriptional regulator</fullName>
    </submittedName>
</protein>
<dbReference type="InterPro" id="IPR009061">
    <property type="entry name" value="DNA-bd_dom_put_sf"/>
</dbReference>